<feature type="compositionally biased region" description="Basic residues" evidence="2">
    <location>
        <begin position="234"/>
        <end position="243"/>
    </location>
</feature>
<evidence type="ECO:0000313" key="3">
    <source>
        <dbReference type="EMBL" id="KAF2818096.1"/>
    </source>
</evidence>
<accession>A0A6A6ZAP4</accession>
<dbReference type="OrthoDB" id="3776557at2759"/>
<dbReference type="Proteomes" id="UP000799424">
    <property type="component" value="Unassembled WGS sequence"/>
</dbReference>
<dbReference type="EMBL" id="MU006261">
    <property type="protein sequence ID" value="KAF2818096.1"/>
    <property type="molecule type" value="Genomic_DNA"/>
</dbReference>
<sequence length="249" mass="28187">MNEEIHQKALSEQGQPSTRGYGTPHQACCAQVVLQTNNLYHYTRSQLENTHNQVQLTKYHAQKEVHASQVELQKEREAHELANQRYAELKERHSTLEERHACATTINYKLNEKLEQSQAFATRVSEKAEGLVNNFRTERGEVVEDQNGQSVKNMILESANNAWLVAALSGQFSEEHLYARLNLVMAQNTEFEKRNTKIEEQAAALATKVEEGEAEIASLKMALELTTADGTQRKQPKRARMKVPKGSSV</sequence>
<protein>
    <submittedName>
        <fullName evidence="3">Uncharacterized protein</fullName>
    </submittedName>
</protein>
<feature type="coiled-coil region" evidence="1">
    <location>
        <begin position="72"/>
        <end position="99"/>
    </location>
</feature>
<feature type="coiled-coil region" evidence="1">
    <location>
        <begin position="188"/>
        <end position="215"/>
    </location>
</feature>
<feature type="region of interest" description="Disordered" evidence="2">
    <location>
        <begin position="227"/>
        <end position="249"/>
    </location>
</feature>
<organism evidence="3 4">
    <name type="scientific">Ophiobolus disseminans</name>
    <dbReference type="NCBI Taxonomy" id="1469910"/>
    <lineage>
        <taxon>Eukaryota</taxon>
        <taxon>Fungi</taxon>
        <taxon>Dikarya</taxon>
        <taxon>Ascomycota</taxon>
        <taxon>Pezizomycotina</taxon>
        <taxon>Dothideomycetes</taxon>
        <taxon>Pleosporomycetidae</taxon>
        <taxon>Pleosporales</taxon>
        <taxon>Pleosporineae</taxon>
        <taxon>Phaeosphaeriaceae</taxon>
        <taxon>Ophiobolus</taxon>
    </lineage>
</organism>
<keyword evidence="4" id="KW-1185">Reference proteome</keyword>
<name>A0A6A6ZAP4_9PLEO</name>
<feature type="compositionally biased region" description="Polar residues" evidence="2">
    <location>
        <begin position="10"/>
        <end position="20"/>
    </location>
</feature>
<proteinExistence type="predicted"/>
<feature type="region of interest" description="Disordered" evidence="2">
    <location>
        <begin position="1"/>
        <end position="22"/>
    </location>
</feature>
<evidence type="ECO:0000256" key="1">
    <source>
        <dbReference type="SAM" id="Coils"/>
    </source>
</evidence>
<evidence type="ECO:0000313" key="4">
    <source>
        <dbReference type="Proteomes" id="UP000799424"/>
    </source>
</evidence>
<evidence type="ECO:0000256" key="2">
    <source>
        <dbReference type="SAM" id="MobiDB-lite"/>
    </source>
</evidence>
<gene>
    <name evidence="3" type="ORF">CC86DRAFT_364732</name>
</gene>
<keyword evidence="1" id="KW-0175">Coiled coil</keyword>
<dbReference type="AlphaFoldDB" id="A0A6A6ZAP4"/>
<reference evidence="3" key="1">
    <citation type="journal article" date="2020" name="Stud. Mycol.">
        <title>101 Dothideomycetes genomes: a test case for predicting lifestyles and emergence of pathogens.</title>
        <authorList>
            <person name="Haridas S."/>
            <person name="Albert R."/>
            <person name="Binder M."/>
            <person name="Bloem J."/>
            <person name="Labutti K."/>
            <person name="Salamov A."/>
            <person name="Andreopoulos B."/>
            <person name="Baker S."/>
            <person name="Barry K."/>
            <person name="Bills G."/>
            <person name="Bluhm B."/>
            <person name="Cannon C."/>
            <person name="Castanera R."/>
            <person name="Culley D."/>
            <person name="Daum C."/>
            <person name="Ezra D."/>
            <person name="Gonzalez J."/>
            <person name="Henrissat B."/>
            <person name="Kuo A."/>
            <person name="Liang C."/>
            <person name="Lipzen A."/>
            <person name="Lutzoni F."/>
            <person name="Magnuson J."/>
            <person name="Mondo S."/>
            <person name="Nolan M."/>
            <person name="Ohm R."/>
            <person name="Pangilinan J."/>
            <person name="Park H.-J."/>
            <person name="Ramirez L."/>
            <person name="Alfaro M."/>
            <person name="Sun H."/>
            <person name="Tritt A."/>
            <person name="Yoshinaga Y."/>
            <person name="Zwiers L.-H."/>
            <person name="Turgeon B."/>
            <person name="Goodwin S."/>
            <person name="Spatafora J."/>
            <person name="Crous P."/>
            <person name="Grigoriev I."/>
        </authorList>
    </citation>
    <scope>NUCLEOTIDE SEQUENCE</scope>
    <source>
        <strain evidence="3">CBS 113818</strain>
    </source>
</reference>